<protein>
    <submittedName>
        <fullName evidence="2">Uncharacterized protein</fullName>
    </submittedName>
</protein>
<gene>
    <name evidence="2" type="ORF">MINT15_03720</name>
</gene>
<sequence length="39" mass="4321">MCPPSTEPRTFRFGDPHSPVSAGAYDTPITLDWRTAGER</sequence>
<dbReference type="Proteomes" id="UP000030848">
    <property type="component" value="Unassembled WGS sequence"/>
</dbReference>
<reference evidence="2 3" key="1">
    <citation type="submission" date="2014-10" db="EMBL/GenBank/DDBJ databases">
        <title>Genome sequence of Micropolyspora internatus JCM3315.</title>
        <authorList>
            <person name="Shin S.-K."/>
            <person name="Yi H."/>
        </authorList>
    </citation>
    <scope>NUCLEOTIDE SEQUENCE [LARGE SCALE GENOMIC DNA]</scope>
    <source>
        <strain evidence="2 3">JCM 3315</strain>
    </source>
</reference>
<name>A0A837DHZ7_9PSEU</name>
<dbReference type="AlphaFoldDB" id="A0A837DHZ7"/>
<feature type="region of interest" description="Disordered" evidence="1">
    <location>
        <begin position="1"/>
        <end position="24"/>
    </location>
</feature>
<comment type="caution">
    <text evidence="2">The sequence shown here is derived from an EMBL/GenBank/DDBJ whole genome shotgun (WGS) entry which is preliminary data.</text>
</comment>
<organism evidence="2 3">
    <name type="scientific">Saccharomonospora viridis</name>
    <dbReference type="NCBI Taxonomy" id="1852"/>
    <lineage>
        <taxon>Bacteria</taxon>
        <taxon>Bacillati</taxon>
        <taxon>Actinomycetota</taxon>
        <taxon>Actinomycetes</taxon>
        <taxon>Pseudonocardiales</taxon>
        <taxon>Pseudonocardiaceae</taxon>
        <taxon>Saccharomonospora</taxon>
    </lineage>
</organism>
<evidence type="ECO:0000313" key="3">
    <source>
        <dbReference type="Proteomes" id="UP000030848"/>
    </source>
</evidence>
<dbReference type="EMBL" id="JRZE01000001">
    <property type="protein sequence ID" value="KHF46071.1"/>
    <property type="molecule type" value="Genomic_DNA"/>
</dbReference>
<evidence type="ECO:0000256" key="1">
    <source>
        <dbReference type="SAM" id="MobiDB-lite"/>
    </source>
</evidence>
<evidence type="ECO:0000313" key="2">
    <source>
        <dbReference type="EMBL" id="KHF46071.1"/>
    </source>
</evidence>
<proteinExistence type="predicted"/>
<accession>A0A837DHZ7</accession>